<dbReference type="InterPro" id="IPR039722">
    <property type="entry name" value="Upf3"/>
</dbReference>
<dbReference type="PANTHER" id="PTHR13112:SF0">
    <property type="entry name" value="FI21285P1"/>
    <property type="match status" value="1"/>
</dbReference>
<comment type="similarity">
    <text evidence="2">Belongs to the RENT3 family.</text>
</comment>
<dbReference type="InterPro" id="IPR005120">
    <property type="entry name" value="UPF3_dom"/>
</dbReference>
<keyword evidence="4" id="KW-0539">Nucleus</keyword>
<feature type="compositionally biased region" description="Low complexity" evidence="5">
    <location>
        <begin position="495"/>
        <end position="504"/>
    </location>
</feature>
<feature type="compositionally biased region" description="Basic and acidic residues" evidence="5">
    <location>
        <begin position="464"/>
        <end position="480"/>
    </location>
</feature>
<dbReference type="AlphaFoldDB" id="A0AAF0XWA1"/>
<evidence type="ECO:0000256" key="5">
    <source>
        <dbReference type="SAM" id="MobiDB-lite"/>
    </source>
</evidence>
<proteinExistence type="inferred from homology"/>
<feature type="domain" description="UPF3" evidence="6">
    <location>
        <begin position="197"/>
        <end position="250"/>
    </location>
</feature>
<reference evidence="7" key="1">
    <citation type="journal article" date="2016" name="Nat. Genet.">
        <title>A high-quality carrot genome assembly provides new insights into carotenoid accumulation and asterid genome evolution.</title>
        <authorList>
            <person name="Iorizzo M."/>
            <person name="Ellison S."/>
            <person name="Senalik D."/>
            <person name="Zeng P."/>
            <person name="Satapoomin P."/>
            <person name="Huang J."/>
            <person name="Bowman M."/>
            <person name="Iovene M."/>
            <person name="Sanseverino W."/>
            <person name="Cavagnaro P."/>
            <person name="Yildiz M."/>
            <person name="Macko-Podgorni A."/>
            <person name="Moranska E."/>
            <person name="Grzebelus E."/>
            <person name="Grzebelus D."/>
            <person name="Ashrafi H."/>
            <person name="Zheng Z."/>
            <person name="Cheng S."/>
            <person name="Spooner D."/>
            <person name="Van Deynze A."/>
            <person name="Simon P."/>
        </authorList>
    </citation>
    <scope>NUCLEOTIDE SEQUENCE</scope>
    <source>
        <tissue evidence="7">Leaf</tissue>
    </source>
</reference>
<feature type="region of interest" description="Disordered" evidence="5">
    <location>
        <begin position="320"/>
        <end position="349"/>
    </location>
</feature>
<feature type="region of interest" description="Disordered" evidence="5">
    <location>
        <begin position="249"/>
        <end position="301"/>
    </location>
</feature>
<dbReference type="PANTHER" id="PTHR13112">
    <property type="entry name" value="UPF3 REGULATOR OF NONSENSE TRANSCRIPTS-LIKE PROTEIN"/>
    <property type="match status" value="1"/>
</dbReference>
<evidence type="ECO:0000313" key="7">
    <source>
        <dbReference type="EMBL" id="WOH14004.1"/>
    </source>
</evidence>
<keyword evidence="3" id="KW-0866">Nonsense-mediated mRNA decay</keyword>
<feature type="compositionally biased region" description="Basic and acidic residues" evidence="5">
    <location>
        <begin position="443"/>
        <end position="456"/>
    </location>
</feature>
<dbReference type="GO" id="GO:0045727">
    <property type="term" value="P:positive regulation of translation"/>
    <property type="evidence" value="ECO:0007669"/>
    <property type="project" value="TreeGrafter"/>
</dbReference>
<feature type="compositionally biased region" description="Polar residues" evidence="5">
    <location>
        <begin position="414"/>
        <end position="426"/>
    </location>
</feature>
<dbReference type="InterPro" id="IPR012677">
    <property type="entry name" value="Nucleotide-bd_a/b_plait_sf"/>
</dbReference>
<feature type="compositionally biased region" description="Polar residues" evidence="5">
    <location>
        <begin position="325"/>
        <end position="341"/>
    </location>
</feature>
<sequence length="600" mass="66723">MVRAPLPHQISCRFFWKKIRAREKSAKKLLTVLRFRRCVCLSVVLCVQGSRVKSAADRTKVVVRHLPPTISEAMLLEQIDDKFTRRFKFVSFRPGNNSQRHQSYSRAYIDFQRPEDVIEFAEYFGGHVFVNEKGTQFKTVVEYAPSQRVPKQWSKKDGREGTIFKGNMEAYILYQCSCRALWSFIILLQINVVGIVDPEYLEFLEFIAKPVENLPSAEIQLERRDAERAGAVKDAPVVTPLMDFIRQKRAAKAGSRRSLPNGKPDRRSSGTSSASTSSASLKRGSDKRRTSNAMYVLRDTTKSSVGKDKSAYVIVPKKKDEQISEKSNSVSAAGSDFSSESGVPGSSDIGKKKILLLKGKGKEIPNVASCLPSQHSAVTPIKNSVIVNAPRPNHRHDASGRIIKSILLNKDSRQNPSTPETPIQVRNQEKDRRPPRASNVQLHKKDTNEAPEDRTLGNDLHGSYAEKPEKRTRNKDRPDRGVWTPLRRSDGLHASNESLSSSASQHMTSLLDTSEGTRGDTKNDMTSGRSGESKGSGRGGHMSVDNGFYKQSNRRGPFQNGKDADGSLNLGEAKPLKRGNFSGHGSQEKQVWVQKSSSGS</sequence>
<evidence type="ECO:0000256" key="3">
    <source>
        <dbReference type="ARBA" id="ARBA00023161"/>
    </source>
</evidence>
<evidence type="ECO:0000256" key="1">
    <source>
        <dbReference type="ARBA" id="ARBA00004123"/>
    </source>
</evidence>
<dbReference type="Proteomes" id="UP000077755">
    <property type="component" value="Chromosome 9"/>
</dbReference>
<protein>
    <recommendedName>
        <fullName evidence="6">UPF3 domain-containing protein</fullName>
    </recommendedName>
</protein>
<organism evidence="7 8">
    <name type="scientific">Daucus carota subsp. sativus</name>
    <name type="common">Carrot</name>
    <dbReference type="NCBI Taxonomy" id="79200"/>
    <lineage>
        <taxon>Eukaryota</taxon>
        <taxon>Viridiplantae</taxon>
        <taxon>Streptophyta</taxon>
        <taxon>Embryophyta</taxon>
        <taxon>Tracheophyta</taxon>
        <taxon>Spermatophyta</taxon>
        <taxon>Magnoliopsida</taxon>
        <taxon>eudicotyledons</taxon>
        <taxon>Gunneridae</taxon>
        <taxon>Pentapetalae</taxon>
        <taxon>asterids</taxon>
        <taxon>campanulids</taxon>
        <taxon>Apiales</taxon>
        <taxon>Apiaceae</taxon>
        <taxon>Apioideae</taxon>
        <taxon>Scandiceae</taxon>
        <taxon>Daucinae</taxon>
        <taxon>Daucus</taxon>
        <taxon>Daucus sect. Daucus</taxon>
    </lineage>
</organism>
<evidence type="ECO:0000313" key="8">
    <source>
        <dbReference type="Proteomes" id="UP000077755"/>
    </source>
</evidence>
<dbReference type="GO" id="GO:0003729">
    <property type="term" value="F:mRNA binding"/>
    <property type="evidence" value="ECO:0007669"/>
    <property type="project" value="TreeGrafter"/>
</dbReference>
<dbReference type="GO" id="GO:0005737">
    <property type="term" value="C:cytoplasm"/>
    <property type="evidence" value="ECO:0007669"/>
    <property type="project" value="TreeGrafter"/>
</dbReference>
<feature type="compositionally biased region" description="Polar residues" evidence="5">
    <location>
        <begin position="505"/>
        <end position="514"/>
    </location>
</feature>
<comment type="subcellular location">
    <subcellularLocation>
        <location evidence="1">Nucleus</location>
    </subcellularLocation>
</comment>
<reference evidence="7" key="2">
    <citation type="submission" date="2022-03" db="EMBL/GenBank/DDBJ databases">
        <title>Draft title - Genomic analysis of global carrot germplasm unveils the trajectory of domestication and the origin of high carotenoid orange carrot.</title>
        <authorList>
            <person name="Iorizzo M."/>
            <person name="Ellison S."/>
            <person name="Senalik D."/>
            <person name="Macko-Podgorni A."/>
            <person name="Grzebelus D."/>
            <person name="Bostan H."/>
            <person name="Rolling W."/>
            <person name="Curaba J."/>
            <person name="Simon P."/>
        </authorList>
    </citation>
    <scope>NUCLEOTIDE SEQUENCE</scope>
    <source>
        <tissue evidence="7">Leaf</tissue>
    </source>
</reference>
<feature type="domain" description="UPF3" evidence="6">
    <location>
        <begin position="57"/>
        <end position="165"/>
    </location>
</feature>
<dbReference type="CDD" id="cd12455">
    <property type="entry name" value="RRM_like_Smg4_UPF3"/>
    <property type="match status" value="1"/>
</dbReference>
<evidence type="ECO:0000259" key="6">
    <source>
        <dbReference type="Pfam" id="PF03467"/>
    </source>
</evidence>
<dbReference type="GO" id="GO:0000184">
    <property type="term" value="P:nuclear-transcribed mRNA catabolic process, nonsense-mediated decay"/>
    <property type="evidence" value="ECO:0007669"/>
    <property type="project" value="UniProtKB-KW"/>
</dbReference>
<gene>
    <name evidence="7" type="ORF">DCAR_0933519</name>
</gene>
<dbReference type="Pfam" id="PF03467">
    <property type="entry name" value="Smg4_UPF3"/>
    <property type="match status" value="2"/>
</dbReference>
<dbReference type="InterPro" id="IPR035979">
    <property type="entry name" value="RBD_domain_sf"/>
</dbReference>
<feature type="compositionally biased region" description="Low complexity" evidence="5">
    <location>
        <begin position="269"/>
        <end position="280"/>
    </location>
</feature>
<feature type="region of interest" description="Disordered" evidence="5">
    <location>
        <begin position="407"/>
        <end position="600"/>
    </location>
</feature>
<dbReference type="EMBL" id="CP093351">
    <property type="protein sequence ID" value="WOH14004.1"/>
    <property type="molecule type" value="Genomic_DNA"/>
</dbReference>
<evidence type="ECO:0000256" key="4">
    <source>
        <dbReference type="ARBA" id="ARBA00023242"/>
    </source>
</evidence>
<name>A0AAF0XWA1_DAUCS</name>
<evidence type="ECO:0000256" key="2">
    <source>
        <dbReference type="ARBA" id="ARBA00005991"/>
    </source>
</evidence>
<keyword evidence="8" id="KW-1185">Reference proteome</keyword>
<accession>A0AAF0XWA1</accession>
<dbReference type="SUPFAM" id="SSF54928">
    <property type="entry name" value="RNA-binding domain, RBD"/>
    <property type="match status" value="1"/>
</dbReference>
<dbReference type="GO" id="GO:0005730">
    <property type="term" value="C:nucleolus"/>
    <property type="evidence" value="ECO:0007669"/>
    <property type="project" value="TreeGrafter"/>
</dbReference>
<dbReference type="Gene3D" id="3.30.70.330">
    <property type="match status" value="1"/>
</dbReference>
<feature type="compositionally biased region" description="Polar residues" evidence="5">
    <location>
        <begin position="583"/>
        <end position="600"/>
    </location>
</feature>